<sequence length="112" mass="12016">MVERHCTLARRFAATPAAEPGVTVLNEIELSQAIIRFGAAEEAESGDALTGKVIARVQQEGICFAGGARWRGRWVMRLSVTSWPTTEADMDLAACAIIAAWRASRKAAGLNS</sequence>
<evidence type="ECO:0008006" key="3">
    <source>
        <dbReference type="Google" id="ProtNLM"/>
    </source>
</evidence>
<organism evidence="1 2">
    <name type="scientific">Teichococcus oryzae</name>
    <dbReference type="NCBI Taxonomy" id="1608942"/>
    <lineage>
        <taxon>Bacteria</taxon>
        <taxon>Pseudomonadati</taxon>
        <taxon>Pseudomonadota</taxon>
        <taxon>Alphaproteobacteria</taxon>
        <taxon>Acetobacterales</taxon>
        <taxon>Roseomonadaceae</taxon>
        <taxon>Roseomonas</taxon>
    </lineage>
</organism>
<accession>A0A5B2TAR8</accession>
<evidence type="ECO:0000313" key="2">
    <source>
        <dbReference type="Proteomes" id="UP000322110"/>
    </source>
</evidence>
<dbReference type="Gene3D" id="3.90.1150.10">
    <property type="entry name" value="Aspartate Aminotransferase, domain 1"/>
    <property type="match status" value="1"/>
</dbReference>
<dbReference type="AlphaFoldDB" id="A0A5B2TAR8"/>
<gene>
    <name evidence="1" type="ORF">F0Q34_19100</name>
</gene>
<evidence type="ECO:0000313" key="1">
    <source>
        <dbReference type="EMBL" id="KAA2211627.1"/>
    </source>
</evidence>
<dbReference type="OrthoDB" id="9803665at2"/>
<comment type="caution">
    <text evidence="1">The sequence shown here is derived from an EMBL/GenBank/DDBJ whole genome shotgun (WGS) entry which is preliminary data.</text>
</comment>
<dbReference type="Proteomes" id="UP000322110">
    <property type="component" value="Unassembled WGS sequence"/>
</dbReference>
<protein>
    <recommendedName>
        <fullName evidence="3">Aspartate aminotransferase family protein</fullName>
    </recommendedName>
</protein>
<dbReference type="RefSeq" id="WP_149813885.1">
    <property type="nucleotide sequence ID" value="NZ_VUKA01000019.1"/>
</dbReference>
<name>A0A5B2TAR8_9PROT</name>
<dbReference type="InterPro" id="IPR015422">
    <property type="entry name" value="PyrdxlP-dep_Trfase_small"/>
</dbReference>
<reference evidence="1 2" key="1">
    <citation type="journal article" date="2015" name="Int. J. Syst. Evol. Microbiol.">
        <title>Roseomonas oryzae sp. nov., isolated from paddy rhizosphere soil.</title>
        <authorList>
            <person name="Ramaprasad E.V."/>
            <person name="Sasikala Ch."/>
            <person name="Ramana Ch.V."/>
        </authorList>
    </citation>
    <scope>NUCLEOTIDE SEQUENCE [LARGE SCALE GENOMIC DNA]</scope>
    <source>
        <strain evidence="1 2">KCTC 42542</strain>
    </source>
</reference>
<proteinExistence type="predicted"/>
<dbReference type="SUPFAM" id="SSF53383">
    <property type="entry name" value="PLP-dependent transferases"/>
    <property type="match status" value="1"/>
</dbReference>
<dbReference type="InterPro" id="IPR015424">
    <property type="entry name" value="PyrdxlP-dep_Trfase"/>
</dbReference>
<keyword evidence="2" id="KW-1185">Reference proteome</keyword>
<dbReference type="EMBL" id="VUKA01000019">
    <property type="protein sequence ID" value="KAA2211627.1"/>
    <property type="molecule type" value="Genomic_DNA"/>
</dbReference>